<gene>
    <name evidence="9 12" type="primary">recF</name>
    <name evidence="12" type="ORF">KACHI17_04320</name>
</gene>
<dbReference type="RefSeq" id="WP_353549868.1">
    <property type="nucleotide sequence ID" value="NZ_AP029612.1"/>
</dbReference>
<evidence type="ECO:0000313" key="12">
    <source>
        <dbReference type="EMBL" id="BFG69551.1"/>
    </source>
</evidence>
<dbReference type="GO" id="GO:0009432">
    <property type="term" value="P:SOS response"/>
    <property type="evidence" value="ECO:0007669"/>
    <property type="project" value="UniProtKB-UniRule"/>
</dbReference>
<dbReference type="InterPro" id="IPR001238">
    <property type="entry name" value="DNA-binding_RecF"/>
</dbReference>
<dbReference type="PANTHER" id="PTHR32182">
    <property type="entry name" value="DNA REPLICATION AND REPAIR PROTEIN RECF"/>
    <property type="match status" value="1"/>
</dbReference>
<dbReference type="InterPro" id="IPR003395">
    <property type="entry name" value="RecF/RecN/SMC_N"/>
</dbReference>
<comment type="similarity">
    <text evidence="2 9 10">Belongs to the RecF family.</text>
</comment>
<dbReference type="PROSITE" id="PS00618">
    <property type="entry name" value="RECF_2"/>
    <property type="match status" value="1"/>
</dbReference>
<evidence type="ECO:0000256" key="7">
    <source>
        <dbReference type="ARBA" id="ARBA00022840"/>
    </source>
</evidence>
<evidence type="ECO:0000256" key="3">
    <source>
        <dbReference type="ARBA" id="ARBA00020170"/>
    </source>
</evidence>
<dbReference type="HAMAP" id="MF_00365">
    <property type="entry name" value="RecF"/>
    <property type="match status" value="1"/>
</dbReference>
<evidence type="ECO:0000256" key="2">
    <source>
        <dbReference type="ARBA" id="ARBA00008016"/>
    </source>
</evidence>
<evidence type="ECO:0000256" key="1">
    <source>
        <dbReference type="ARBA" id="ARBA00004496"/>
    </source>
</evidence>
<dbReference type="Gene3D" id="3.40.50.300">
    <property type="entry name" value="P-loop containing nucleotide triphosphate hydrolases"/>
    <property type="match status" value="1"/>
</dbReference>
<dbReference type="GO" id="GO:0006260">
    <property type="term" value="P:DNA replication"/>
    <property type="evidence" value="ECO:0007669"/>
    <property type="project" value="UniProtKB-UniRule"/>
</dbReference>
<dbReference type="PROSITE" id="PS00617">
    <property type="entry name" value="RECF_1"/>
    <property type="match status" value="1"/>
</dbReference>
<proteinExistence type="inferred from homology"/>
<evidence type="ECO:0000256" key="5">
    <source>
        <dbReference type="ARBA" id="ARBA00022705"/>
    </source>
</evidence>
<protein>
    <recommendedName>
        <fullName evidence="3 9">DNA replication and repair protein RecF</fullName>
    </recommendedName>
</protein>
<sequence>MFRLSEITLVQFRNYLQQSFHFKERIVGICGQNGTGKTNLLDAIYYLSFSRSYFTRPDAQNVHHGSSGLRIQGHYIRGEKTMSVIAIVRETGKKELQLDGEPYKKFSDHIGKMPVVMIAPDDVELISGPGEERRKFLDTLLSQLDHSYLQQLINYQKILQQRNSLLKQAAESGHVDETLLSILNDQLCDSGNFLYHARKDFLTSLLPLAFTIYERIAGKSDSLSLAYYSPLSSNDFKELLQINRAKDLALQRTSSGIHRDDIILSMGDQLFKSEASQGQRKSLLFALKLAEWQILKEKKGFTPILLLDDVFEKLDDARMSQLLQWVCTESDGQVFITDTHPERLKQQLTGTKVPFQMITL</sequence>
<keyword evidence="9 10" id="KW-0234">DNA repair</keyword>
<dbReference type="Pfam" id="PF02463">
    <property type="entry name" value="SMC_N"/>
    <property type="match status" value="1"/>
</dbReference>
<comment type="subcellular location">
    <subcellularLocation>
        <location evidence="1 9 10">Cytoplasm</location>
    </subcellularLocation>
</comment>
<evidence type="ECO:0000256" key="10">
    <source>
        <dbReference type="RuleBase" id="RU000578"/>
    </source>
</evidence>
<dbReference type="EMBL" id="AP029612">
    <property type="protein sequence ID" value="BFG69551.1"/>
    <property type="molecule type" value="Genomic_DNA"/>
</dbReference>
<dbReference type="AlphaFoldDB" id="A0AAT9GGC3"/>
<evidence type="ECO:0000256" key="9">
    <source>
        <dbReference type="HAMAP-Rule" id="MF_00365"/>
    </source>
</evidence>
<dbReference type="InterPro" id="IPR042174">
    <property type="entry name" value="RecF_2"/>
</dbReference>
<evidence type="ECO:0000256" key="6">
    <source>
        <dbReference type="ARBA" id="ARBA00022741"/>
    </source>
</evidence>
<keyword evidence="8 9" id="KW-0238">DNA-binding</keyword>
<keyword evidence="6 9" id="KW-0547">Nucleotide-binding</keyword>
<keyword evidence="4 9" id="KW-0963">Cytoplasm</keyword>
<evidence type="ECO:0000256" key="4">
    <source>
        <dbReference type="ARBA" id="ARBA00022490"/>
    </source>
</evidence>
<comment type="function">
    <text evidence="9 10">The RecF protein is involved in DNA metabolism; it is required for DNA replication and normal SOS inducibility. RecF binds preferentially to single-stranded, linear DNA. It also seems to bind ATP.</text>
</comment>
<name>A0AAT9GGC3_9BACT</name>
<organism evidence="12">
    <name type="scientific">Sediminibacterium sp. KACHI17</name>
    <dbReference type="NCBI Taxonomy" id="1751071"/>
    <lineage>
        <taxon>Bacteria</taxon>
        <taxon>Pseudomonadati</taxon>
        <taxon>Bacteroidota</taxon>
        <taxon>Chitinophagia</taxon>
        <taxon>Chitinophagales</taxon>
        <taxon>Chitinophagaceae</taxon>
        <taxon>Sediminibacterium</taxon>
    </lineage>
</organism>
<keyword evidence="9 10" id="KW-0742">SOS response</keyword>
<dbReference type="NCBIfam" id="TIGR00611">
    <property type="entry name" value="recf"/>
    <property type="match status" value="1"/>
</dbReference>
<dbReference type="PANTHER" id="PTHR32182:SF0">
    <property type="entry name" value="DNA REPLICATION AND REPAIR PROTEIN RECF"/>
    <property type="match status" value="1"/>
</dbReference>
<dbReference type="GO" id="GO:0003697">
    <property type="term" value="F:single-stranded DNA binding"/>
    <property type="evidence" value="ECO:0007669"/>
    <property type="project" value="UniProtKB-UniRule"/>
</dbReference>
<dbReference type="Gene3D" id="1.20.1050.90">
    <property type="entry name" value="RecF/RecN/SMC, N-terminal domain"/>
    <property type="match status" value="1"/>
</dbReference>
<feature type="domain" description="RecF/RecN/SMC N-terminal" evidence="11">
    <location>
        <begin position="4"/>
        <end position="346"/>
    </location>
</feature>
<evidence type="ECO:0000256" key="8">
    <source>
        <dbReference type="ARBA" id="ARBA00023125"/>
    </source>
</evidence>
<dbReference type="SUPFAM" id="SSF52540">
    <property type="entry name" value="P-loop containing nucleoside triphosphate hydrolases"/>
    <property type="match status" value="1"/>
</dbReference>
<keyword evidence="5 9" id="KW-0235">DNA replication</keyword>
<evidence type="ECO:0000259" key="11">
    <source>
        <dbReference type="Pfam" id="PF02463"/>
    </source>
</evidence>
<accession>A0AAT9GGC3</accession>
<keyword evidence="7 9" id="KW-0067">ATP-binding</keyword>
<reference evidence="12" key="1">
    <citation type="submission" date="2024-02" db="EMBL/GenBank/DDBJ databases">
        <title>Sediminibacterium planktonica sp. nov. and Sediminibacterium longus sp. nov., isolated from surface lake and river water.</title>
        <authorList>
            <person name="Watanabe K."/>
            <person name="Takemine S."/>
            <person name="Ishii Y."/>
            <person name="Ogata Y."/>
            <person name="Shindo C."/>
            <person name="Suda W."/>
        </authorList>
    </citation>
    <scope>NUCLEOTIDE SEQUENCE</scope>
    <source>
        <strain evidence="12">KACHI17</strain>
    </source>
</reference>
<dbReference type="InterPro" id="IPR018078">
    <property type="entry name" value="DNA-binding_RecF_CS"/>
</dbReference>
<feature type="binding site" evidence="9">
    <location>
        <begin position="31"/>
        <end position="38"/>
    </location>
    <ligand>
        <name>ATP</name>
        <dbReference type="ChEBI" id="CHEBI:30616"/>
    </ligand>
</feature>
<dbReference type="GO" id="GO:0006302">
    <property type="term" value="P:double-strand break repair"/>
    <property type="evidence" value="ECO:0007669"/>
    <property type="project" value="TreeGrafter"/>
</dbReference>
<dbReference type="InterPro" id="IPR027417">
    <property type="entry name" value="P-loop_NTPase"/>
</dbReference>
<dbReference type="GO" id="GO:0005737">
    <property type="term" value="C:cytoplasm"/>
    <property type="evidence" value="ECO:0007669"/>
    <property type="project" value="UniProtKB-SubCell"/>
</dbReference>
<dbReference type="GO" id="GO:0005524">
    <property type="term" value="F:ATP binding"/>
    <property type="evidence" value="ECO:0007669"/>
    <property type="project" value="UniProtKB-UniRule"/>
</dbReference>
<dbReference type="GO" id="GO:0000731">
    <property type="term" value="P:DNA synthesis involved in DNA repair"/>
    <property type="evidence" value="ECO:0007669"/>
    <property type="project" value="TreeGrafter"/>
</dbReference>
<keyword evidence="9 10" id="KW-0227">DNA damage</keyword>